<organism evidence="8 9">
    <name type="scientific">Aspergillus oryzae</name>
    <name type="common">Yellow koji mold</name>
    <dbReference type="NCBI Taxonomy" id="5062"/>
    <lineage>
        <taxon>Eukaryota</taxon>
        <taxon>Fungi</taxon>
        <taxon>Dikarya</taxon>
        <taxon>Ascomycota</taxon>
        <taxon>Pezizomycotina</taxon>
        <taxon>Eurotiomycetes</taxon>
        <taxon>Eurotiomycetidae</taxon>
        <taxon>Eurotiales</taxon>
        <taxon>Aspergillaceae</taxon>
        <taxon>Aspergillus</taxon>
        <taxon>Aspergillus subgen. Circumdati</taxon>
    </lineage>
</organism>
<evidence type="ECO:0000256" key="6">
    <source>
        <dbReference type="SAM" id="MobiDB-lite"/>
    </source>
</evidence>
<feature type="transmembrane region" description="Helical" evidence="7">
    <location>
        <begin position="152"/>
        <end position="175"/>
    </location>
</feature>
<dbReference type="EMBL" id="BSYA01000005">
    <property type="protein sequence ID" value="GMG23489.1"/>
    <property type="molecule type" value="Genomic_DNA"/>
</dbReference>
<evidence type="ECO:0000256" key="3">
    <source>
        <dbReference type="ARBA" id="ARBA00022692"/>
    </source>
</evidence>
<evidence type="ECO:0000313" key="8">
    <source>
        <dbReference type="EMBL" id="GMG23489.1"/>
    </source>
</evidence>
<proteinExistence type="predicted"/>
<dbReference type="SUPFAM" id="SSF103473">
    <property type="entry name" value="MFS general substrate transporter"/>
    <property type="match status" value="1"/>
</dbReference>
<dbReference type="PANTHER" id="PTHR43791:SF63">
    <property type="entry name" value="HIGH AFFINITY CYSTEINE TRANSPORTER"/>
    <property type="match status" value="1"/>
</dbReference>
<evidence type="ECO:0000256" key="7">
    <source>
        <dbReference type="SAM" id="Phobius"/>
    </source>
</evidence>
<evidence type="ECO:0000256" key="2">
    <source>
        <dbReference type="ARBA" id="ARBA00022448"/>
    </source>
</evidence>
<dbReference type="PANTHER" id="PTHR43791">
    <property type="entry name" value="PERMEASE-RELATED"/>
    <property type="match status" value="1"/>
</dbReference>
<keyword evidence="3 7" id="KW-0812">Transmembrane</keyword>
<gene>
    <name evidence="8" type="ORF">Aory04_000092200</name>
</gene>
<evidence type="ECO:0000256" key="4">
    <source>
        <dbReference type="ARBA" id="ARBA00022989"/>
    </source>
</evidence>
<name>A0AAN4Y7D7_ASPOZ</name>
<protein>
    <submittedName>
        <fullName evidence="8">Unnamed protein product</fullName>
    </submittedName>
</protein>
<sequence length="258" mass="28291">MAVAGPNNLKNNPIPDSSTGSASIDTVDPLVDFEVIMSKATVTDSVSTVNDVAQLPKLSQRYADESYKLFSKVSVADPTPEEAIKIRNKCLWRVLPFLCIGASLSPNGWLSILSCGKDYQFSYFLIGASTDLIRGGITLLHIPCNSFATLFVVRFLLGVAEASIVPAFLLILSMFFTYQEQAVLMPIMWSIGNASPITSGLLSYGVLWIKTGTFAPWKWFMGMSLVGEAKNRARHLSIHSHHWWSDSDVWVGSVALLP</sequence>
<feature type="compositionally biased region" description="Polar residues" evidence="6">
    <location>
        <begin position="8"/>
        <end position="21"/>
    </location>
</feature>
<evidence type="ECO:0000313" key="9">
    <source>
        <dbReference type="Proteomes" id="UP001165205"/>
    </source>
</evidence>
<dbReference type="Proteomes" id="UP001165205">
    <property type="component" value="Unassembled WGS sequence"/>
</dbReference>
<feature type="region of interest" description="Disordered" evidence="6">
    <location>
        <begin position="1"/>
        <end position="21"/>
    </location>
</feature>
<dbReference type="InterPro" id="IPR036259">
    <property type="entry name" value="MFS_trans_sf"/>
</dbReference>
<dbReference type="GO" id="GO:0016020">
    <property type="term" value="C:membrane"/>
    <property type="evidence" value="ECO:0007669"/>
    <property type="project" value="UniProtKB-SubCell"/>
</dbReference>
<dbReference type="AlphaFoldDB" id="A0AAN4Y7D7"/>
<keyword evidence="2" id="KW-0813">Transport</keyword>
<evidence type="ECO:0000256" key="5">
    <source>
        <dbReference type="ARBA" id="ARBA00023136"/>
    </source>
</evidence>
<keyword evidence="4 7" id="KW-1133">Transmembrane helix</keyword>
<comment type="subcellular location">
    <subcellularLocation>
        <location evidence="1">Membrane</location>
        <topology evidence="1">Multi-pass membrane protein</topology>
    </subcellularLocation>
</comment>
<dbReference type="Gene3D" id="1.20.1250.20">
    <property type="entry name" value="MFS general substrate transporter like domains"/>
    <property type="match status" value="1"/>
</dbReference>
<reference evidence="8" key="1">
    <citation type="submission" date="2023-04" db="EMBL/GenBank/DDBJ databases">
        <title>Aspergillus oryzae NBRC 4228.</title>
        <authorList>
            <person name="Ichikawa N."/>
            <person name="Sato H."/>
            <person name="Tonouchi N."/>
        </authorList>
    </citation>
    <scope>NUCLEOTIDE SEQUENCE</scope>
    <source>
        <strain evidence="8">NBRC 4228</strain>
    </source>
</reference>
<feature type="transmembrane region" description="Helical" evidence="7">
    <location>
        <begin position="90"/>
        <end position="109"/>
    </location>
</feature>
<keyword evidence="5 7" id="KW-0472">Membrane</keyword>
<dbReference type="GO" id="GO:0022857">
    <property type="term" value="F:transmembrane transporter activity"/>
    <property type="evidence" value="ECO:0007669"/>
    <property type="project" value="TreeGrafter"/>
</dbReference>
<evidence type="ECO:0000256" key="1">
    <source>
        <dbReference type="ARBA" id="ARBA00004141"/>
    </source>
</evidence>
<accession>A0AAN4Y7D7</accession>
<comment type="caution">
    <text evidence="8">The sequence shown here is derived from an EMBL/GenBank/DDBJ whole genome shotgun (WGS) entry which is preliminary data.</text>
</comment>
<feature type="transmembrane region" description="Helical" evidence="7">
    <location>
        <begin position="121"/>
        <end position="140"/>
    </location>
</feature>
<feature type="transmembrane region" description="Helical" evidence="7">
    <location>
        <begin position="187"/>
        <end position="209"/>
    </location>
</feature>